<dbReference type="PANTHER" id="PTHR36170">
    <property type="entry name" value="CENTROSOMAL PROTEIN OF 89 KDA"/>
    <property type="match status" value="1"/>
</dbReference>
<proteinExistence type="predicted"/>
<feature type="compositionally biased region" description="Polar residues" evidence="2">
    <location>
        <begin position="202"/>
        <end position="213"/>
    </location>
</feature>
<feature type="coiled-coil region" evidence="1">
    <location>
        <begin position="570"/>
        <end position="597"/>
    </location>
</feature>
<organism evidence="3 4">
    <name type="scientific">Paralvinella palmiformis</name>
    <dbReference type="NCBI Taxonomy" id="53620"/>
    <lineage>
        <taxon>Eukaryota</taxon>
        <taxon>Metazoa</taxon>
        <taxon>Spiralia</taxon>
        <taxon>Lophotrochozoa</taxon>
        <taxon>Annelida</taxon>
        <taxon>Polychaeta</taxon>
        <taxon>Sedentaria</taxon>
        <taxon>Canalipalpata</taxon>
        <taxon>Terebellida</taxon>
        <taxon>Terebelliformia</taxon>
        <taxon>Alvinellidae</taxon>
        <taxon>Paralvinella</taxon>
    </lineage>
</organism>
<dbReference type="GO" id="GO:0060271">
    <property type="term" value="P:cilium assembly"/>
    <property type="evidence" value="ECO:0007669"/>
    <property type="project" value="InterPro"/>
</dbReference>
<name>A0AAD9MVZ7_9ANNE</name>
<feature type="coiled-coil region" evidence="1">
    <location>
        <begin position="731"/>
        <end position="772"/>
    </location>
</feature>
<evidence type="ECO:0000256" key="2">
    <source>
        <dbReference type="SAM" id="MobiDB-lite"/>
    </source>
</evidence>
<feature type="region of interest" description="Disordered" evidence="2">
    <location>
        <begin position="202"/>
        <end position="325"/>
    </location>
</feature>
<dbReference type="GO" id="GO:0045202">
    <property type="term" value="C:synapse"/>
    <property type="evidence" value="ECO:0007669"/>
    <property type="project" value="GOC"/>
</dbReference>
<feature type="compositionally biased region" description="Polar residues" evidence="2">
    <location>
        <begin position="302"/>
        <end position="315"/>
    </location>
</feature>
<dbReference type="GO" id="GO:0097539">
    <property type="term" value="C:ciliary transition fiber"/>
    <property type="evidence" value="ECO:0007669"/>
    <property type="project" value="TreeGrafter"/>
</dbReference>
<evidence type="ECO:0000313" key="4">
    <source>
        <dbReference type="Proteomes" id="UP001208570"/>
    </source>
</evidence>
<feature type="coiled-coil region" evidence="1">
    <location>
        <begin position="426"/>
        <end position="467"/>
    </location>
</feature>
<dbReference type="GO" id="GO:0007005">
    <property type="term" value="P:mitochondrion organization"/>
    <property type="evidence" value="ECO:0007669"/>
    <property type="project" value="InterPro"/>
</dbReference>
<dbReference type="AlphaFoldDB" id="A0AAD9MVZ7"/>
<evidence type="ECO:0000256" key="1">
    <source>
        <dbReference type="SAM" id="Coils"/>
    </source>
</evidence>
<gene>
    <name evidence="3" type="ORF">LSH36_532g01045</name>
</gene>
<keyword evidence="4" id="KW-1185">Reference proteome</keyword>
<dbReference type="PANTHER" id="PTHR36170:SF1">
    <property type="entry name" value="CENTROSOMAL PROTEIN OF 89 KDA"/>
    <property type="match status" value="1"/>
</dbReference>
<dbReference type="EMBL" id="JAODUP010000534">
    <property type="protein sequence ID" value="KAK2147817.1"/>
    <property type="molecule type" value="Genomic_DNA"/>
</dbReference>
<feature type="coiled-coil region" evidence="1">
    <location>
        <begin position="365"/>
        <end position="395"/>
    </location>
</feature>
<keyword evidence="1" id="KW-0175">Coiled coil</keyword>
<feature type="coiled-coil region" evidence="1">
    <location>
        <begin position="843"/>
        <end position="878"/>
    </location>
</feature>
<accession>A0AAD9MVZ7</accession>
<protein>
    <recommendedName>
        <fullName evidence="5">Centrosomal protein of 89 kDa</fullName>
    </recommendedName>
</protein>
<feature type="compositionally biased region" description="Low complexity" evidence="2">
    <location>
        <begin position="289"/>
        <end position="301"/>
    </location>
</feature>
<dbReference type="InterPro" id="IPR033545">
    <property type="entry name" value="CEP89"/>
</dbReference>
<evidence type="ECO:0008006" key="5">
    <source>
        <dbReference type="Google" id="ProtNLM"/>
    </source>
</evidence>
<feature type="coiled-coil region" evidence="1">
    <location>
        <begin position="658"/>
        <end position="692"/>
    </location>
</feature>
<dbReference type="GO" id="GO:0005814">
    <property type="term" value="C:centriole"/>
    <property type="evidence" value="ECO:0007669"/>
    <property type="project" value="InterPro"/>
</dbReference>
<dbReference type="GO" id="GO:0007268">
    <property type="term" value="P:chemical synaptic transmission"/>
    <property type="evidence" value="ECO:0007669"/>
    <property type="project" value="InterPro"/>
</dbReference>
<comment type="caution">
    <text evidence="3">The sequence shown here is derived from an EMBL/GenBank/DDBJ whole genome shotgun (WGS) entry which is preliminary data.</text>
</comment>
<dbReference type="Proteomes" id="UP001208570">
    <property type="component" value="Unassembled WGS sequence"/>
</dbReference>
<feature type="compositionally biased region" description="Low complexity" evidence="2">
    <location>
        <begin position="254"/>
        <end position="279"/>
    </location>
</feature>
<reference evidence="3" key="1">
    <citation type="journal article" date="2023" name="Mol. Biol. Evol.">
        <title>Third-Generation Sequencing Reveals the Adaptive Role of the Epigenome in Three Deep-Sea Polychaetes.</title>
        <authorList>
            <person name="Perez M."/>
            <person name="Aroh O."/>
            <person name="Sun Y."/>
            <person name="Lan Y."/>
            <person name="Juniper S.K."/>
            <person name="Young C.R."/>
            <person name="Angers B."/>
            <person name="Qian P.Y."/>
        </authorList>
    </citation>
    <scope>NUCLEOTIDE SEQUENCE</scope>
    <source>
        <strain evidence="3">P08H-3</strain>
    </source>
</reference>
<sequence length="967" mass="109254">MYNHLLQSHIGPALIPPATLSVFGKSPPPPATGVLSDLDLQGSSGVLTATILNNLFSNPAEDGNVTEETDTSLYDYENAKRTMQKVRHNKMKNTPPFYCFRVGGDGEDSHSRYIGGALLPGAAFTAVPFVHSLPTPTLLRRQKSLGLSSALLNSSILGRMFGTPSPSLIHSTNRNNASSTGSDLFSVVSAREIAHSPRNVKSTFGSREFSNGLSKLAPPQGFGDEDDDSENDRRGTYQSDRSFQVDVEINPAYSGLLRSSQRQASSSSRTPSPSNLRRSGQQLEDSGSLHRSSLLRSSAGSPTFSAAYSGTTGNGSRKGRAARRSLEERIESQLIDKSQSSLQSSIEKTLTRVSTDLSYSGSLRMNTLREQNNALVEKQKYLEQQLVELRQLQERVMSKLGEEGLLVSQSMDRSSQEMGSTIQETQRSTENTLDKQQELIMTLKEQVKVSEESRQEVEEINKELRMELVSMCRMASARDEGKSRSTQFLDLYDSLGQGGLVRKLKDERNTLQTLTVKLNAELSRYQAKFRPLTQTELDTLPGLPFTGPRPSWLINTKYLVPLLISYDDKIHDKELMVQEAEAALDQLRLQTEEVVKENRRLHIRLEQTDVSGPVGMTEWRTLQEQCKLVIEENQLLMEQVELQHRKVTDLTKTHAHEVTKLSKRVIVAEAERNQLEQEVSELRDKLGVMKREHNETLIECSSKLGINEHKTSLVEIKRTFEEEKSRHTVEIETVQTKIQNLATEKKSLSIKVQELKAENQTLVAEMKVLQKSYKKSMKKIQLLHQALQDTTVKEETAQRYLASIIKVAEKVTQERDSFVEAAHTEQRQKKAAINKVIEGNVAKNKAEEKLKLVKSKAVDKLEKAILRMKEQDDDFNKQRLEYEREIKHLRLLLRERQEMIDSALGDKRRVEDDLETMWQVTTADNQRMRETLEKSVNKLEEHGSLRVTMAQLNNDKDAFLCDSDIEK</sequence>
<evidence type="ECO:0000313" key="3">
    <source>
        <dbReference type="EMBL" id="KAK2147817.1"/>
    </source>
</evidence>